<dbReference type="Pfam" id="PF09524">
    <property type="entry name" value="Phg_2220_C"/>
    <property type="match status" value="1"/>
</dbReference>
<accession>A0A6M3XL18</accession>
<reference evidence="2" key="1">
    <citation type="submission" date="2020-03" db="EMBL/GenBank/DDBJ databases">
        <title>The deep terrestrial virosphere.</title>
        <authorList>
            <person name="Holmfeldt K."/>
            <person name="Nilsson E."/>
            <person name="Simone D."/>
            <person name="Lopez-Fernandez M."/>
            <person name="Wu X."/>
            <person name="de Brujin I."/>
            <person name="Lundin D."/>
            <person name="Andersson A."/>
            <person name="Bertilsson S."/>
            <person name="Dopson M."/>
        </authorList>
    </citation>
    <scope>NUCLEOTIDE SEQUENCE</scope>
    <source>
        <strain evidence="2">TM448B00920</strain>
    </source>
</reference>
<organism evidence="2">
    <name type="scientific">viral metagenome</name>
    <dbReference type="NCBI Taxonomy" id="1070528"/>
    <lineage>
        <taxon>unclassified sequences</taxon>
        <taxon>metagenomes</taxon>
        <taxon>organismal metagenomes</taxon>
    </lineage>
</organism>
<feature type="domain" description="Phage conserved hypothetical protein C-terminal" evidence="1">
    <location>
        <begin position="131"/>
        <end position="202"/>
    </location>
</feature>
<dbReference type="NCBIfam" id="TIGR02220">
    <property type="entry name" value="phg_TIGR02220"/>
    <property type="match status" value="1"/>
</dbReference>
<evidence type="ECO:0000313" key="2">
    <source>
        <dbReference type="EMBL" id="QJH97095.1"/>
    </source>
</evidence>
<dbReference type="InterPro" id="IPR011741">
    <property type="entry name" value="Phg_2220_C"/>
</dbReference>
<sequence length="235" mass="27548">MGNDPAFLFYPGDYLRDTQCLGENTQVAYDRIMCEHMRNICITQKQLKFFTKRLNEDEKEELMFTLTKINGGYQIEWVALSIVKRKAYSESRRKNSTKKEEIISKTYDNHMDNEIKDEDKSINESGIVKEIIEDLNFVLGSDYRTSSNKTKELIKSRLNEGFTLDDFKIVHRKMLKSWGNNPEMCKYLRPITLYSNKFESYRNQMETSSVLNQSGIKAYLIGQEWLKKHGGSDVK</sequence>
<name>A0A6M3XL18_9ZZZZ</name>
<evidence type="ECO:0000259" key="1">
    <source>
        <dbReference type="Pfam" id="PF09524"/>
    </source>
</evidence>
<dbReference type="EMBL" id="MT144673">
    <property type="protein sequence ID" value="QJH97095.1"/>
    <property type="molecule type" value="Genomic_DNA"/>
</dbReference>
<proteinExistence type="predicted"/>
<dbReference type="AlphaFoldDB" id="A0A6M3XL18"/>
<protein>
    <submittedName>
        <fullName evidence="2">Putative replication protein</fullName>
    </submittedName>
</protein>
<gene>
    <name evidence="2" type="ORF">TM448B00920_0021</name>
</gene>